<dbReference type="InterPro" id="IPR029044">
    <property type="entry name" value="Nucleotide-diphossugar_trans"/>
</dbReference>
<organism evidence="1 2">
    <name type="scientific">Chryseolinea serpens</name>
    <dbReference type="NCBI Taxonomy" id="947013"/>
    <lineage>
        <taxon>Bacteria</taxon>
        <taxon>Pseudomonadati</taxon>
        <taxon>Bacteroidota</taxon>
        <taxon>Cytophagia</taxon>
        <taxon>Cytophagales</taxon>
        <taxon>Fulvivirgaceae</taxon>
        <taxon>Chryseolinea</taxon>
    </lineage>
</organism>
<dbReference type="SUPFAM" id="SSF53448">
    <property type="entry name" value="Nucleotide-diphospho-sugar transferases"/>
    <property type="match status" value="1"/>
</dbReference>
<keyword evidence="2" id="KW-1185">Reference proteome</keyword>
<evidence type="ECO:0000313" key="1">
    <source>
        <dbReference type="EMBL" id="SHG87355.1"/>
    </source>
</evidence>
<proteinExistence type="predicted"/>
<gene>
    <name evidence="1" type="ORF">SAMN04488109_2256</name>
</gene>
<accession>A0A1M5ND17</accession>
<dbReference type="AlphaFoldDB" id="A0A1M5ND17"/>
<dbReference type="RefSeq" id="WP_073133692.1">
    <property type="nucleotide sequence ID" value="NZ_FQWQ01000001.1"/>
</dbReference>
<sequence>MNLVMQSFGRENEYRRAILTIYSFYAHYGWPSTARVILFTDKEAYFKPYLESFPIDYIFLSPEKIRNMRGEIDFLHRMKIALIDEAMQLSDDNIVYVDSDTFFIADPRSIETRITPGTAFMHLKEYDFESLKDKALPAGKTFRAFYQLLRSNQFDLADKKGVTIPTTAISWNAGVMAFHRSHHALLNDVYLLTDQFYPLTSNHASEQYAFSIVLQQRLNVLACDDVVYHYWYRIEKQIADLWTAQHINDAWRSKPLSERLTEIKHMTTVFPRLFQDHILMLQDRAIQAFNVDDFKTARKWALRAWLRKPWDIHFLRDVLYHVRRSVKR</sequence>
<reference evidence="1 2" key="1">
    <citation type="submission" date="2016-11" db="EMBL/GenBank/DDBJ databases">
        <authorList>
            <person name="Jaros S."/>
            <person name="Januszkiewicz K."/>
            <person name="Wedrychowicz H."/>
        </authorList>
    </citation>
    <scope>NUCLEOTIDE SEQUENCE [LARGE SCALE GENOMIC DNA]</scope>
    <source>
        <strain evidence="1 2">DSM 24574</strain>
    </source>
</reference>
<dbReference type="EMBL" id="FQWQ01000001">
    <property type="protein sequence ID" value="SHG87355.1"/>
    <property type="molecule type" value="Genomic_DNA"/>
</dbReference>
<dbReference type="STRING" id="947013.SAMN04488109_2256"/>
<evidence type="ECO:0008006" key="3">
    <source>
        <dbReference type="Google" id="ProtNLM"/>
    </source>
</evidence>
<dbReference type="OrthoDB" id="865313at2"/>
<dbReference type="Proteomes" id="UP000184212">
    <property type="component" value="Unassembled WGS sequence"/>
</dbReference>
<name>A0A1M5ND17_9BACT</name>
<evidence type="ECO:0000313" key="2">
    <source>
        <dbReference type="Proteomes" id="UP000184212"/>
    </source>
</evidence>
<protein>
    <recommendedName>
        <fullName evidence="3">Nucleotide-diphospho-sugar transferase</fullName>
    </recommendedName>
</protein>